<keyword evidence="3" id="KW-1185">Reference proteome</keyword>
<reference evidence="2" key="1">
    <citation type="submission" date="2021-06" db="EMBL/GenBank/DDBJ databases">
        <authorList>
            <person name="Criscuolo A."/>
        </authorList>
    </citation>
    <scope>NUCLEOTIDE SEQUENCE</scope>
    <source>
        <strain evidence="2">CIP111803</strain>
    </source>
</reference>
<comment type="caution">
    <text evidence="2">The sequence shown here is derived from an EMBL/GenBank/DDBJ whole genome shotgun (WGS) entry which is preliminary data.</text>
</comment>
<keyword evidence="1" id="KW-1133">Transmembrane helix</keyword>
<keyword evidence="1" id="KW-0472">Membrane</keyword>
<proteinExistence type="predicted"/>
<evidence type="ECO:0000256" key="1">
    <source>
        <dbReference type="SAM" id="Phobius"/>
    </source>
</evidence>
<gene>
    <name evidence="2" type="ORF">LEUCIP111803_01932</name>
</gene>
<keyword evidence="1" id="KW-0812">Transmembrane</keyword>
<evidence type="ECO:0000313" key="2">
    <source>
        <dbReference type="EMBL" id="CAG7615948.1"/>
    </source>
</evidence>
<organism evidence="2 3">
    <name type="scientific">Leucobacter soli</name>
    <dbReference type="NCBI Taxonomy" id="2812850"/>
    <lineage>
        <taxon>Bacteria</taxon>
        <taxon>Bacillati</taxon>
        <taxon>Actinomycetota</taxon>
        <taxon>Actinomycetes</taxon>
        <taxon>Micrococcales</taxon>
        <taxon>Microbacteriaceae</taxon>
        <taxon>Leucobacter</taxon>
    </lineage>
</organism>
<name>A0A916K248_9MICO</name>
<protein>
    <recommendedName>
        <fullName evidence="4">DUF4190 domain-containing protein</fullName>
    </recommendedName>
</protein>
<dbReference type="Proteomes" id="UP000693892">
    <property type="component" value="Unassembled WGS sequence"/>
</dbReference>
<accession>A0A916K248</accession>
<feature type="transmembrane region" description="Helical" evidence="1">
    <location>
        <begin position="20"/>
        <end position="43"/>
    </location>
</feature>
<dbReference type="AlphaFoldDB" id="A0A916K248"/>
<evidence type="ECO:0000313" key="3">
    <source>
        <dbReference type="Proteomes" id="UP000693892"/>
    </source>
</evidence>
<sequence>MILGIVAVVQSKKAGAKNGLGVAAIIVGAVLTLFWIIGMILFVTAMSAIGGSVLDAAEACANGAESVEVAGQLISCADVLSQ</sequence>
<evidence type="ECO:0008006" key="4">
    <source>
        <dbReference type="Google" id="ProtNLM"/>
    </source>
</evidence>
<dbReference type="RefSeq" id="WP_382332409.1">
    <property type="nucleotide sequence ID" value="NZ_JBHTGH010000001.1"/>
</dbReference>
<dbReference type="EMBL" id="CAJVAP010000023">
    <property type="protein sequence ID" value="CAG7615948.1"/>
    <property type="molecule type" value="Genomic_DNA"/>
</dbReference>